<dbReference type="GO" id="GO:0006276">
    <property type="term" value="P:plasmid maintenance"/>
    <property type="evidence" value="ECO:0007669"/>
    <property type="project" value="InterPro"/>
</dbReference>
<protein>
    <recommendedName>
        <fullName evidence="1">Replication initiation protein</fullName>
    </recommendedName>
</protein>
<name>A0A6L5EFC5_9ENTR</name>
<comment type="caution">
    <text evidence="4">The sequence shown here is derived from an EMBL/GenBank/DDBJ whole genome shotgun (WGS) entry which is preliminary data.</text>
</comment>
<sequence>MSERPQSVHWSELSPEEQIRYWQGVDDGSIDSFLVSPEKKQTRRRRGDHSTKPKCESPAWFRPAHYKALGGQLGYAYNRLVKKDKETGQISLRMHISRHPFYIKHREKAGRRYAFRPEKRRLLDALMPLAISFCDAGKHTTVICVSRLARELSPKDGRGKVIPEMEVTVSRLSRLINEQVQFGVFGVAEKTWDRESKSWLPKYIYITDTGFRILGVDMQKLHEQQQRKLKESEERRALIREGILGEDEEISVHAARKRWYEQKSLEALRYRRQQAAARKRANRLEKLPRDQQIEDISGWLLKTMPAEEAYYCSDERLQKLAIQHLYQLKLALEEPPPW</sequence>
<feature type="region of interest" description="Disordered" evidence="3">
    <location>
        <begin position="30"/>
        <end position="54"/>
    </location>
</feature>
<accession>A0A6L5EFC5</accession>
<dbReference type="RefSeq" id="WP_048242177.1">
    <property type="nucleotide sequence ID" value="NZ_WHIY01000025.1"/>
</dbReference>
<evidence type="ECO:0000256" key="2">
    <source>
        <dbReference type="ARBA" id="ARBA00022705"/>
    </source>
</evidence>
<gene>
    <name evidence="4" type="ORF">GBB84_25150</name>
</gene>
<dbReference type="GO" id="GO:0006260">
    <property type="term" value="P:DNA replication"/>
    <property type="evidence" value="ECO:0007669"/>
    <property type="project" value="UniProtKB-KW"/>
</dbReference>
<organism evidence="4 5">
    <name type="scientific">Citrobacter telavivensis</name>
    <dbReference type="NCBI Taxonomy" id="2653932"/>
    <lineage>
        <taxon>Bacteria</taxon>
        <taxon>Pseudomonadati</taxon>
        <taxon>Pseudomonadota</taxon>
        <taxon>Gammaproteobacteria</taxon>
        <taxon>Enterobacterales</taxon>
        <taxon>Enterobacteriaceae</taxon>
        <taxon>Citrobacter</taxon>
    </lineage>
</organism>
<keyword evidence="5" id="KW-1185">Reference proteome</keyword>
<evidence type="ECO:0000256" key="3">
    <source>
        <dbReference type="SAM" id="MobiDB-lite"/>
    </source>
</evidence>
<reference evidence="4 5" key="1">
    <citation type="submission" date="2019-10" db="EMBL/GenBank/DDBJ databases">
        <title>Characterization of a new Citrobacter species.</title>
        <authorList>
            <person name="Goncalves Ribeiro T."/>
            <person name="Izdebski R."/>
            <person name="Urbanowicz P."/>
            <person name="Carmeli Y."/>
            <person name="Gniadkowski M."/>
            <person name="Peixe L."/>
        </authorList>
    </citation>
    <scope>NUCLEOTIDE SEQUENCE [LARGE SCALE GENOMIC DNA]</scope>
    <source>
        <strain evidence="4 5">NMI7905_11</strain>
    </source>
</reference>
<dbReference type="EMBL" id="WHIY01000025">
    <property type="protein sequence ID" value="MPQ54179.1"/>
    <property type="molecule type" value="Genomic_DNA"/>
</dbReference>
<evidence type="ECO:0000313" key="5">
    <source>
        <dbReference type="Proteomes" id="UP000475079"/>
    </source>
</evidence>
<evidence type="ECO:0000313" key="4">
    <source>
        <dbReference type="EMBL" id="MPQ54179.1"/>
    </source>
</evidence>
<evidence type="ECO:0000256" key="1">
    <source>
        <dbReference type="ARBA" id="ARBA00019152"/>
    </source>
</evidence>
<dbReference type="Pfam" id="PF02387">
    <property type="entry name" value="IncFII_repA"/>
    <property type="match status" value="1"/>
</dbReference>
<dbReference type="InterPro" id="IPR003446">
    <property type="entry name" value="Plasmid_replication_init_RepA"/>
</dbReference>
<dbReference type="Proteomes" id="UP000475079">
    <property type="component" value="Unassembled WGS sequence"/>
</dbReference>
<proteinExistence type="predicted"/>
<dbReference type="AlphaFoldDB" id="A0A6L5EFC5"/>
<dbReference type="NCBIfam" id="NF040977">
    <property type="entry name" value="RepA_IncFII_LM"/>
    <property type="match status" value="1"/>
</dbReference>
<keyword evidence="2" id="KW-0235">DNA replication</keyword>